<proteinExistence type="predicted"/>
<dbReference type="InterPro" id="IPR041542">
    <property type="entry name" value="GH43_C2"/>
</dbReference>
<organism evidence="2 3">
    <name type="scientific">Streptacidiphilus monticola</name>
    <dbReference type="NCBI Taxonomy" id="2161674"/>
    <lineage>
        <taxon>Bacteria</taxon>
        <taxon>Bacillati</taxon>
        <taxon>Actinomycetota</taxon>
        <taxon>Actinomycetes</taxon>
        <taxon>Kitasatosporales</taxon>
        <taxon>Streptomycetaceae</taxon>
        <taxon>Streptacidiphilus</taxon>
    </lineage>
</organism>
<dbReference type="InterPro" id="IPR051795">
    <property type="entry name" value="Glycosyl_Hydrlase_43"/>
</dbReference>
<keyword evidence="3" id="KW-1185">Reference proteome</keyword>
<feature type="non-terminal residue" evidence="2">
    <location>
        <position position="1"/>
    </location>
</feature>
<evidence type="ECO:0000313" key="2">
    <source>
        <dbReference type="EMBL" id="MFC5910784.1"/>
    </source>
</evidence>
<dbReference type="PANTHER" id="PTHR42812:SF12">
    <property type="entry name" value="BETA-XYLOSIDASE-RELATED"/>
    <property type="match status" value="1"/>
</dbReference>
<dbReference type="SUPFAM" id="SSF49899">
    <property type="entry name" value="Concanavalin A-like lectins/glucanases"/>
    <property type="match status" value="1"/>
</dbReference>
<dbReference type="Pfam" id="PF17851">
    <property type="entry name" value="GH43_C2"/>
    <property type="match status" value="1"/>
</dbReference>
<dbReference type="Proteomes" id="UP001596174">
    <property type="component" value="Unassembled WGS sequence"/>
</dbReference>
<name>A0ABW1G7P7_9ACTN</name>
<dbReference type="EMBL" id="JBHSQJ010000136">
    <property type="protein sequence ID" value="MFC5910784.1"/>
    <property type="molecule type" value="Genomic_DNA"/>
</dbReference>
<dbReference type="PANTHER" id="PTHR42812">
    <property type="entry name" value="BETA-XYLOSIDASE"/>
    <property type="match status" value="1"/>
</dbReference>
<dbReference type="InterPro" id="IPR013320">
    <property type="entry name" value="ConA-like_dom_sf"/>
</dbReference>
<evidence type="ECO:0000259" key="1">
    <source>
        <dbReference type="Pfam" id="PF17851"/>
    </source>
</evidence>
<accession>A0ABW1G7P7</accession>
<comment type="caution">
    <text evidence="2">The sequence shown here is derived from an EMBL/GenBank/DDBJ whole genome shotgun (WGS) entry which is preliminary data.</text>
</comment>
<reference evidence="3" key="1">
    <citation type="journal article" date="2019" name="Int. J. Syst. Evol. Microbiol.">
        <title>The Global Catalogue of Microorganisms (GCM) 10K type strain sequencing project: providing services to taxonomists for standard genome sequencing and annotation.</title>
        <authorList>
            <consortium name="The Broad Institute Genomics Platform"/>
            <consortium name="The Broad Institute Genome Sequencing Center for Infectious Disease"/>
            <person name="Wu L."/>
            <person name="Ma J."/>
        </authorList>
    </citation>
    <scope>NUCLEOTIDE SEQUENCE [LARGE SCALE GENOMIC DNA]</scope>
    <source>
        <strain evidence="3">JCM 4816</strain>
    </source>
</reference>
<gene>
    <name evidence="2" type="ORF">ACFP3V_26710</name>
</gene>
<keyword evidence="2" id="KW-0378">Hydrolase</keyword>
<sequence>VTWQDGWPLVGEVKLEVADLPWPLTPAPAPPAREDFDTPELLPHWISLRDRPAERVTTKERDGWLTLRARGGSLDSIDAVFVGHRQQHLAFAARTLIDAGAGVGGLAVRLDERHHYAVQAAPDGTVRVLARIGSLHTVVAQLTTPPGPLVLTVRTDGAPLPHDSRKGPDSLVFGVEAADGTLTEAPPLDGRYLSTEVAGGFTGRVVGVYAAEGTVCFDWFDYHPAGDGTGAAP</sequence>
<protein>
    <submittedName>
        <fullName evidence="2">Glycoside hydrolase family 43 protein</fullName>
    </submittedName>
</protein>
<feature type="domain" description="Beta-xylosidase C-terminal Concanavalin A-like" evidence="1">
    <location>
        <begin position="33"/>
        <end position="222"/>
    </location>
</feature>
<evidence type="ECO:0000313" key="3">
    <source>
        <dbReference type="Proteomes" id="UP001596174"/>
    </source>
</evidence>
<dbReference type="Gene3D" id="2.60.120.200">
    <property type="match status" value="1"/>
</dbReference>
<dbReference type="GO" id="GO:0016787">
    <property type="term" value="F:hydrolase activity"/>
    <property type="evidence" value="ECO:0007669"/>
    <property type="project" value="UniProtKB-KW"/>
</dbReference>